<protein>
    <submittedName>
        <fullName evidence="1">Uncharacterized protein</fullName>
    </submittedName>
</protein>
<dbReference type="RefSeq" id="WP_086469002.1">
    <property type="nucleotide sequence ID" value="NZ_FXWK01000001.1"/>
</dbReference>
<reference evidence="2" key="1">
    <citation type="submission" date="2017-04" db="EMBL/GenBank/DDBJ databases">
        <authorList>
            <person name="Varghese N."/>
            <person name="Submissions S."/>
        </authorList>
    </citation>
    <scope>NUCLEOTIDE SEQUENCE [LARGE SCALE GENOMIC DNA]</scope>
</reference>
<keyword evidence="2" id="KW-1185">Reference proteome</keyword>
<gene>
    <name evidence="1" type="ORF">SAMN06295905_0552</name>
</gene>
<dbReference type="Proteomes" id="UP000194474">
    <property type="component" value="Unassembled WGS sequence"/>
</dbReference>
<accession>A0A1Y6EGR6</accession>
<evidence type="ECO:0000313" key="2">
    <source>
        <dbReference type="Proteomes" id="UP000194474"/>
    </source>
</evidence>
<name>A0A1Y6EGR6_9HYPH</name>
<dbReference type="AlphaFoldDB" id="A0A1Y6EGR6"/>
<evidence type="ECO:0000313" key="1">
    <source>
        <dbReference type="EMBL" id="SMQ61656.1"/>
    </source>
</evidence>
<dbReference type="OrthoDB" id="7315565at2"/>
<organism evidence="1 2">
    <name type="scientific">Devosia lucknowensis</name>
    <dbReference type="NCBI Taxonomy" id="1096929"/>
    <lineage>
        <taxon>Bacteria</taxon>
        <taxon>Pseudomonadati</taxon>
        <taxon>Pseudomonadota</taxon>
        <taxon>Alphaproteobacteria</taxon>
        <taxon>Hyphomicrobiales</taxon>
        <taxon>Devosiaceae</taxon>
        <taxon>Devosia</taxon>
    </lineage>
</organism>
<proteinExistence type="predicted"/>
<sequence length="537" mass="58639">MSAGTDGLRGVVLAVMVTAGLPMTVTADEVEELSQRIGQTVGAFEAAALYLDACAERDPEGVQARRDLVAAWRHDNDFGDYSRVMTGIGARIPELEAQIGPQRSALATEIARELDAAPQTCGKFAEVLAADQFDVKSSVRRLMSLTRALDIAVPDVPDIVPATRTVEETQILPLAALSARIEAKMAEIGSKAGARELRGLRAAREAHAEDWLEADGVQVLYGRVTGEDELREWREDMQSSFAVRCSSFSEAAHEARMESAIGRDMVVVGTSRSVSDGMEGGVVRLDRCSLFTVAETARPMVEEEDSAGLMIRPLEFDEAFAGPNAGIALDDVDRVIYDARFDNRLDGFGNGYVDRQEDIYVLLDDGSAYLHEWSFPFTDLDVALSRQREPGRWFTWQADGDSVRLTMSGGWQAGTETLVEGAQRLVPFTHATLDGAYDYLQIGMGGSRQDRRYAFSRDGALTYSRSGFVAGNVGTSYIIVSGSEDPATEARYRIEDFALIIDVDGTSERRFFALPASADDTQPDTVLIEGTAYWLDD</sequence>
<dbReference type="EMBL" id="FXWK01000001">
    <property type="protein sequence ID" value="SMQ61656.1"/>
    <property type="molecule type" value="Genomic_DNA"/>
</dbReference>